<protein>
    <submittedName>
        <fullName evidence="2">Uncharacterized protein</fullName>
    </submittedName>
</protein>
<proteinExistence type="predicted"/>
<evidence type="ECO:0000256" key="1">
    <source>
        <dbReference type="SAM" id="MobiDB-lite"/>
    </source>
</evidence>
<gene>
    <name evidence="2" type="ORF">DEO72_LG11g2601</name>
</gene>
<dbReference type="Proteomes" id="UP000501690">
    <property type="component" value="Linkage Group LG11"/>
</dbReference>
<evidence type="ECO:0000313" key="2">
    <source>
        <dbReference type="EMBL" id="QCE15590.1"/>
    </source>
</evidence>
<accession>A0A4D6NNY7</accession>
<keyword evidence="3" id="KW-1185">Reference proteome</keyword>
<evidence type="ECO:0000313" key="3">
    <source>
        <dbReference type="Proteomes" id="UP000501690"/>
    </source>
</evidence>
<name>A0A4D6NNY7_VIGUN</name>
<sequence>MKAKRKINSGKPDCSNRHRHDNSDSTEKQEQSKHIDLIIHHINCKQSQVNLNLERRQILHCCTSEIYHELGFRWDDPLWLGPATKPVMQRLSEGEKLAGNGNAAVSGKPAGTWSSSRHRTTVCTCPAAANTR</sequence>
<organism evidence="2 3">
    <name type="scientific">Vigna unguiculata</name>
    <name type="common">Cowpea</name>
    <dbReference type="NCBI Taxonomy" id="3917"/>
    <lineage>
        <taxon>Eukaryota</taxon>
        <taxon>Viridiplantae</taxon>
        <taxon>Streptophyta</taxon>
        <taxon>Embryophyta</taxon>
        <taxon>Tracheophyta</taxon>
        <taxon>Spermatophyta</taxon>
        <taxon>Magnoliopsida</taxon>
        <taxon>eudicotyledons</taxon>
        <taxon>Gunneridae</taxon>
        <taxon>Pentapetalae</taxon>
        <taxon>rosids</taxon>
        <taxon>fabids</taxon>
        <taxon>Fabales</taxon>
        <taxon>Fabaceae</taxon>
        <taxon>Papilionoideae</taxon>
        <taxon>50 kb inversion clade</taxon>
        <taxon>NPAAA clade</taxon>
        <taxon>indigoferoid/millettioid clade</taxon>
        <taxon>Phaseoleae</taxon>
        <taxon>Vigna</taxon>
    </lineage>
</organism>
<reference evidence="2 3" key="1">
    <citation type="submission" date="2019-04" db="EMBL/GenBank/DDBJ databases">
        <title>An improved genome assembly and genetic linkage map for asparagus bean, Vigna unguiculata ssp. sesquipedialis.</title>
        <authorList>
            <person name="Xia Q."/>
            <person name="Zhang R."/>
            <person name="Dong Y."/>
        </authorList>
    </citation>
    <scope>NUCLEOTIDE SEQUENCE [LARGE SCALE GENOMIC DNA]</scope>
    <source>
        <tissue evidence="2">Leaf</tissue>
    </source>
</reference>
<dbReference type="EMBL" id="CP039355">
    <property type="protein sequence ID" value="QCE15590.1"/>
    <property type="molecule type" value="Genomic_DNA"/>
</dbReference>
<feature type="compositionally biased region" description="Basic and acidic residues" evidence="1">
    <location>
        <begin position="21"/>
        <end position="32"/>
    </location>
</feature>
<dbReference type="AlphaFoldDB" id="A0A4D6NNY7"/>
<feature type="region of interest" description="Disordered" evidence="1">
    <location>
        <begin position="1"/>
        <end position="32"/>
    </location>
</feature>